<feature type="domain" description="SWIM-type" evidence="6">
    <location>
        <begin position="521"/>
        <end position="557"/>
    </location>
</feature>
<dbReference type="PANTHER" id="PTHR47718">
    <property type="entry name" value="OS01G0519700 PROTEIN"/>
    <property type="match status" value="1"/>
</dbReference>
<dbReference type="InterPro" id="IPR007527">
    <property type="entry name" value="Znf_SWIM"/>
</dbReference>
<feature type="region of interest" description="Disordered" evidence="5">
    <location>
        <begin position="644"/>
        <end position="671"/>
    </location>
</feature>
<feature type="compositionally biased region" description="Basic residues" evidence="5">
    <location>
        <begin position="660"/>
        <end position="669"/>
    </location>
</feature>
<accession>A0AAW2CWG1</accession>
<gene>
    <name evidence="7" type="ORF">SO802_015575</name>
</gene>
<name>A0AAW2CWG1_9ROSI</name>
<protein>
    <recommendedName>
        <fullName evidence="6">SWIM-type domain-containing protein</fullName>
    </recommendedName>
</protein>
<keyword evidence="8" id="KW-1185">Reference proteome</keyword>
<feature type="compositionally biased region" description="Gly residues" evidence="5">
    <location>
        <begin position="742"/>
        <end position="755"/>
    </location>
</feature>
<feature type="region of interest" description="Disordered" evidence="5">
    <location>
        <begin position="742"/>
        <end position="789"/>
    </location>
</feature>
<keyword evidence="3" id="KW-0862">Zinc</keyword>
<dbReference type="Pfam" id="PF04434">
    <property type="entry name" value="SWIM"/>
    <property type="match status" value="1"/>
</dbReference>
<evidence type="ECO:0000256" key="4">
    <source>
        <dbReference type="PROSITE-ProRule" id="PRU00325"/>
    </source>
</evidence>
<dbReference type="InterPro" id="IPR006564">
    <property type="entry name" value="Znf_PMZ"/>
</dbReference>
<keyword evidence="1" id="KW-0479">Metal-binding</keyword>
<organism evidence="7 8">
    <name type="scientific">Lithocarpus litseifolius</name>
    <dbReference type="NCBI Taxonomy" id="425828"/>
    <lineage>
        <taxon>Eukaryota</taxon>
        <taxon>Viridiplantae</taxon>
        <taxon>Streptophyta</taxon>
        <taxon>Embryophyta</taxon>
        <taxon>Tracheophyta</taxon>
        <taxon>Spermatophyta</taxon>
        <taxon>Magnoliopsida</taxon>
        <taxon>eudicotyledons</taxon>
        <taxon>Gunneridae</taxon>
        <taxon>Pentapetalae</taxon>
        <taxon>rosids</taxon>
        <taxon>fabids</taxon>
        <taxon>Fagales</taxon>
        <taxon>Fagaceae</taxon>
        <taxon>Lithocarpus</taxon>
    </lineage>
</organism>
<comment type="caution">
    <text evidence="7">The sequence shown here is derived from an EMBL/GenBank/DDBJ whole genome shotgun (WGS) entry which is preliminary data.</text>
</comment>
<evidence type="ECO:0000256" key="5">
    <source>
        <dbReference type="SAM" id="MobiDB-lite"/>
    </source>
</evidence>
<evidence type="ECO:0000313" key="7">
    <source>
        <dbReference type="EMBL" id="KAL0001794.1"/>
    </source>
</evidence>
<dbReference type="GO" id="GO:0008270">
    <property type="term" value="F:zinc ion binding"/>
    <property type="evidence" value="ECO:0007669"/>
    <property type="project" value="UniProtKB-KW"/>
</dbReference>
<dbReference type="InterPro" id="IPR004330">
    <property type="entry name" value="FAR1_DNA_bnd_dom"/>
</dbReference>
<dbReference type="SMART" id="SM00575">
    <property type="entry name" value="ZnF_PMZ"/>
    <property type="match status" value="1"/>
</dbReference>
<proteinExistence type="predicted"/>
<evidence type="ECO:0000256" key="2">
    <source>
        <dbReference type="ARBA" id="ARBA00022771"/>
    </source>
</evidence>
<dbReference type="PROSITE" id="PS50966">
    <property type="entry name" value="ZF_SWIM"/>
    <property type="match status" value="1"/>
</dbReference>
<evidence type="ECO:0000256" key="1">
    <source>
        <dbReference type="ARBA" id="ARBA00022723"/>
    </source>
</evidence>
<dbReference type="EMBL" id="JAZDWU010000005">
    <property type="protein sequence ID" value="KAL0001794.1"/>
    <property type="molecule type" value="Genomic_DNA"/>
</dbReference>
<reference evidence="7 8" key="1">
    <citation type="submission" date="2024-01" db="EMBL/GenBank/DDBJ databases">
        <title>A telomere-to-telomere, gap-free genome of sweet tea (Lithocarpus litseifolius).</title>
        <authorList>
            <person name="Zhou J."/>
        </authorList>
    </citation>
    <scope>NUCLEOTIDE SEQUENCE [LARGE SCALE GENOMIC DNA]</scope>
    <source>
        <strain evidence="7">Zhou-2022a</strain>
        <tissue evidence="7">Leaf</tissue>
    </source>
</reference>
<dbReference type="Pfam" id="PF03101">
    <property type="entry name" value="FAR1"/>
    <property type="match status" value="1"/>
</dbReference>
<evidence type="ECO:0000259" key="6">
    <source>
        <dbReference type="PROSITE" id="PS50966"/>
    </source>
</evidence>
<dbReference type="Proteomes" id="UP001459277">
    <property type="component" value="Unassembled WGS sequence"/>
</dbReference>
<evidence type="ECO:0000313" key="8">
    <source>
        <dbReference type="Proteomes" id="UP001459277"/>
    </source>
</evidence>
<dbReference type="AlphaFoldDB" id="A0AAW2CWG1"/>
<dbReference type="Pfam" id="PF10551">
    <property type="entry name" value="MULE"/>
    <property type="match status" value="1"/>
</dbReference>
<dbReference type="InterPro" id="IPR018289">
    <property type="entry name" value="MULE_transposase_dom"/>
</dbReference>
<keyword evidence="2 4" id="KW-0863">Zinc-finger</keyword>
<dbReference type="PANTHER" id="PTHR47718:SF2">
    <property type="entry name" value="PROTEIN FAR1-RELATED SEQUENCE 5-LIKE"/>
    <property type="match status" value="1"/>
</dbReference>
<evidence type="ECO:0000256" key="3">
    <source>
        <dbReference type="ARBA" id="ARBA00022833"/>
    </source>
</evidence>
<sequence>MMGVHVPSNVPMESTPFKGMEFEVDEIAYGFYNEYGRKAGFSIRKEYVNKCKKTGVVTSRRFVCAKEGVRGKDKRDQNIKNPRAETRCGCEARLVIVLNRDSKKYVVSEFIAEHNHYLHLPSTVHMMPSQRKVATTYAIEIDLAHESGLRLKQSYELLSKQVGGYDNLGFTKQDHKNYLRTKRQRDMEHGEAASLGRYFSRQLKENPSYYFATQLDCEELINNIFWADARMIIDYSYFGDVITFDTTYSTNRDARPLGVFLGLNHHRETVVFGGALLYDETIESFVWLFETFLEAMSEKKPITIFTDQDAAMSAAIKVVMPKTYHALCSWHMWQNAEKHLGHLLKNDSQFNDDFLACIYEYDGEDEFLTAWNEMLDKYNIRENKWLIDLFKLKEKWAQAYVKRTFTAGMKTTQLSESFNADLKDCLRTDLNIVDFFTHFERVVNQKRDKELEAEYNSRQKFPRLKLKSSPMLNQVATVYTPTLFDLFQTEVEEVMALSILERNVSQTHSYVVGVFNQYGKYEVMWNPLDETLSCSCRKFESFGILCRHGLKVLDVLDIKLIPNRYITKRWRRDAKDGSGNNCTTHNIKPNTRLEYVDRNCKANVEEDIIRPSTDFADKEDELCASITIVPKGIKKREIYRNKKRRPKSWIEKIPKPKGGTSKKKTKKRKVQEEVYAHDVMAQKKTKDISSGNITSFTQLLMSASTSSTSHQGGSSASVALASHLESISSVVGSNDKINGSGGLLTQGSGGSGGLLTQGSIASGGPLTQGSVASGEDSDVLGVDQSPSLL</sequence>